<feature type="region of interest" description="Disordered" evidence="6">
    <location>
        <begin position="1"/>
        <end position="26"/>
    </location>
</feature>
<dbReference type="PANTHER" id="PTHR31744">
    <property type="entry name" value="PROTEIN CUP-SHAPED COTYLEDON 2-RELATED"/>
    <property type="match status" value="1"/>
</dbReference>
<evidence type="ECO:0000259" key="7">
    <source>
        <dbReference type="PROSITE" id="PS51005"/>
    </source>
</evidence>
<name>A0A804QEB9_MAIZE</name>
<gene>
    <name evidence="8" type="primary">LOC103632950</name>
</gene>
<comment type="subcellular location">
    <subcellularLocation>
        <location evidence="1">Nucleus</location>
    </subcellularLocation>
</comment>
<dbReference type="SMR" id="A0A804QEB9"/>
<evidence type="ECO:0000256" key="5">
    <source>
        <dbReference type="ARBA" id="ARBA00023242"/>
    </source>
</evidence>
<evidence type="ECO:0000256" key="1">
    <source>
        <dbReference type="ARBA" id="ARBA00004123"/>
    </source>
</evidence>
<dbReference type="GO" id="GO:0005634">
    <property type="term" value="C:nucleus"/>
    <property type="evidence" value="ECO:0007669"/>
    <property type="project" value="UniProtKB-SubCell"/>
</dbReference>
<evidence type="ECO:0000313" key="8">
    <source>
        <dbReference type="EnsemblPlants" id="Zm00001eb317170_P001"/>
    </source>
</evidence>
<accession>A0A804QEB9</accession>
<dbReference type="InterPro" id="IPR003441">
    <property type="entry name" value="NAC-dom"/>
</dbReference>
<dbReference type="Gene3D" id="2.170.150.80">
    <property type="entry name" value="NAC domain"/>
    <property type="match status" value="1"/>
</dbReference>
<dbReference type="SUPFAM" id="SSF101941">
    <property type="entry name" value="NAC domain"/>
    <property type="match status" value="1"/>
</dbReference>
<dbReference type="Gramene" id="Zm00001eb317170_T001">
    <property type="protein sequence ID" value="Zm00001eb317170_P001"/>
    <property type="gene ID" value="Zm00001eb317170"/>
</dbReference>
<reference evidence="8" key="2">
    <citation type="submission" date="2019-07" db="EMBL/GenBank/DDBJ databases">
        <authorList>
            <person name="Seetharam A."/>
            <person name="Woodhouse M."/>
            <person name="Cannon E."/>
        </authorList>
    </citation>
    <scope>NUCLEOTIDE SEQUENCE [LARGE SCALE GENOMIC DNA]</scope>
    <source>
        <strain evidence="8">cv. B73</strain>
    </source>
</reference>
<dbReference type="OrthoDB" id="1424968at2759"/>
<protein>
    <recommendedName>
        <fullName evidence="7">NAC domain-containing protein</fullName>
    </recommendedName>
</protein>
<dbReference type="FunCoup" id="A0A804QEB9">
    <property type="interactions" value="3288"/>
</dbReference>
<keyword evidence="9" id="KW-1185">Reference proteome</keyword>
<keyword evidence="5" id="KW-0539">Nucleus</keyword>
<keyword evidence="4" id="KW-0804">Transcription</keyword>
<dbReference type="Proteomes" id="UP000007305">
    <property type="component" value="Chromosome 7"/>
</dbReference>
<dbReference type="Pfam" id="PF02365">
    <property type="entry name" value="NAM"/>
    <property type="match status" value="1"/>
</dbReference>
<evidence type="ECO:0000256" key="4">
    <source>
        <dbReference type="ARBA" id="ARBA00023163"/>
    </source>
</evidence>
<keyword evidence="2" id="KW-0805">Transcription regulation</keyword>
<dbReference type="GO" id="GO:0003677">
    <property type="term" value="F:DNA binding"/>
    <property type="evidence" value="ECO:0007669"/>
    <property type="project" value="UniProtKB-KW"/>
</dbReference>
<evidence type="ECO:0000313" key="9">
    <source>
        <dbReference type="Proteomes" id="UP000007305"/>
    </source>
</evidence>
<dbReference type="PANTHER" id="PTHR31744:SF115">
    <property type="entry name" value="NAC DOMAIN CONTAINING PROTEIN 38"/>
    <property type="match status" value="1"/>
</dbReference>
<dbReference type="GO" id="GO:0006355">
    <property type="term" value="P:regulation of DNA-templated transcription"/>
    <property type="evidence" value="ECO:0007669"/>
    <property type="project" value="InterPro"/>
</dbReference>
<dbReference type="AlphaFoldDB" id="A0A804QEB9"/>
<proteinExistence type="predicted"/>
<organism evidence="8 9">
    <name type="scientific">Zea mays</name>
    <name type="common">Maize</name>
    <dbReference type="NCBI Taxonomy" id="4577"/>
    <lineage>
        <taxon>Eukaryota</taxon>
        <taxon>Viridiplantae</taxon>
        <taxon>Streptophyta</taxon>
        <taxon>Embryophyta</taxon>
        <taxon>Tracheophyta</taxon>
        <taxon>Spermatophyta</taxon>
        <taxon>Magnoliopsida</taxon>
        <taxon>Liliopsida</taxon>
        <taxon>Poales</taxon>
        <taxon>Poaceae</taxon>
        <taxon>PACMAD clade</taxon>
        <taxon>Panicoideae</taxon>
        <taxon>Andropogonodae</taxon>
        <taxon>Andropogoneae</taxon>
        <taxon>Tripsacinae</taxon>
        <taxon>Zea</taxon>
    </lineage>
</organism>
<evidence type="ECO:0000256" key="6">
    <source>
        <dbReference type="SAM" id="MobiDB-lite"/>
    </source>
</evidence>
<dbReference type="PROSITE" id="PS51005">
    <property type="entry name" value="NAC"/>
    <property type="match status" value="1"/>
</dbReference>
<dbReference type="EnsemblPlants" id="Zm00001eb317170_T001">
    <property type="protein sequence ID" value="Zm00001eb317170_P001"/>
    <property type="gene ID" value="Zm00001eb317170"/>
</dbReference>
<reference evidence="9" key="1">
    <citation type="submission" date="2015-12" db="EMBL/GenBank/DDBJ databases">
        <title>Update maize B73 reference genome by single molecule sequencing technologies.</title>
        <authorList>
            <consortium name="Maize Genome Sequencing Project"/>
            <person name="Ware D."/>
        </authorList>
    </citation>
    <scope>NUCLEOTIDE SEQUENCE [LARGE SCALE GENOMIC DNA]</scope>
    <source>
        <strain evidence="9">cv. B73</strain>
    </source>
</reference>
<evidence type="ECO:0000256" key="3">
    <source>
        <dbReference type="ARBA" id="ARBA00023125"/>
    </source>
</evidence>
<dbReference type="InterPro" id="IPR036093">
    <property type="entry name" value="NAC_dom_sf"/>
</dbReference>
<reference evidence="8" key="3">
    <citation type="submission" date="2021-05" db="UniProtKB">
        <authorList>
            <consortium name="EnsemblPlants"/>
        </authorList>
    </citation>
    <scope>IDENTIFICATION</scope>
    <source>
        <strain evidence="8">cv. B73</strain>
    </source>
</reference>
<dbReference type="FunFam" id="2.170.150.80:FF:000006">
    <property type="entry name" value="NAC domain-containing protein 100-like"/>
    <property type="match status" value="1"/>
</dbReference>
<sequence length="387" mass="42050">MEASVGAAGGGGGKSKKEEESLPPGFRFHPTDEELITYYLRQKIADASFTARAIAEVDLNKCEPWDLPEKAKLGEKEWYFFSLRDRKYPTGVRTNRATNAGYWKTTGKDKEIFTGQLPATPELVGMKKTLVFYKGRAPRGEKTNWVMHEYRLHHSSRSVPKSNKMFLVVNLYGTQDEWVVCRVFAKSTGAKKYPSNNAHSRLHHHPYALDMVPPLLQHDPFARHHNYPYMTSADLAELARFARGTPGLHPHIQPAPHPGTSASAYMNPAAAGAPPSFALSGGLSLNLGASPAMPPSLPPTAFHATMSMAMSGQTAAPSCAGTGNNHRHQVVAGEHQQQQMAAAGLGGCVIVPGADGGFVADAAAGGRYQSLDVEQLVERYWPAGYQV</sequence>
<feature type="domain" description="NAC" evidence="7">
    <location>
        <begin position="22"/>
        <end position="186"/>
    </location>
</feature>
<dbReference type="InParanoid" id="A0A804QEB9"/>
<keyword evidence="3" id="KW-0238">DNA-binding</keyword>
<evidence type="ECO:0000256" key="2">
    <source>
        <dbReference type="ARBA" id="ARBA00023015"/>
    </source>
</evidence>